<proteinExistence type="predicted"/>
<keyword evidence="1" id="KW-0812">Transmembrane</keyword>
<organism evidence="2">
    <name type="scientific">Panstrongylus lignarius</name>
    <dbReference type="NCBI Taxonomy" id="156445"/>
    <lineage>
        <taxon>Eukaryota</taxon>
        <taxon>Metazoa</taxon>
        <taxon>Ecdysozoa</taxon>
        <taxon>Arthropoda</taxon>
        <taxon>Hexapoda</taxon>
        <taxon>Insecta</taxon>
        <taxon>Pterygota</taxon>
        <taxon>Neoptera</taxon>
        <taxon>Paraneoptera</taxon>
        <taxon>Hemiptera</taxon>
        <taxon>Heteroptera</taxon>
        <taxon>Panheteroptera</taxon>
        <taxon>Cimicomorpha</taxon>
        <taxon>Reduviidae</taxon>
        <taxon>Triatominae</taxon>
        <taxon>Panstrongylus</taxon>
    </lineage>
</organism>
<protein>
    <submittedName>
        <fullName evidence="2">Uncharacterized protein</fullName>
    </submittedName>
</protein>
<dbReference type="EMBL" id="GFTR01000239">
    <property type="protein sequence ID" value="JAW16187.1"/>
    <property type="molecule type" value="Transcribed_RNA"/>
</dbReference>
<accession>A0A224XUG2</accession>
<dbReference type="AlphaFoldDB" id="A0A224XUG2"/>
<name>A0A224XUG2_9HEMI</name>
<reference evidence="2" key="1">
    <citation type="journal article" date="2018" name="PLoS Negl. Trop. Dis.">
        <title>An insight into the salivary gland and fat body transcriptome of Panstrongylus lignarius (Hemiptera: Heteroptera), the main vector of Chagas disease in Peru.</title>
        <authorList>
            <person name="Nevoa J.C."/>
            <person name="Mendes M.T."/>
            <person name="da Silva M.V."/>
            <person name="Soares S.C."/>
            <person name="Oliveira C.J.F."/>
            <person name="Ribeiro J.M.C."/>
        </authorList>
    </citation>
    <scope>NUCLEOTIDE SEQUENCE</scope>
</reference>
<evidence type="ECO:0000256" key="1">
    <source>
        <dbReference type="SAM" id="Phobius"/>
    </source>
</evidence>
<feature type="transmembrane region" description="Helical" evidence="1">
    <location>
        <begin position="6"/>
        <end position="26"/>
    </location>
</feature>
<evidence type="ECO:0000313" key="2">
    <source>
        <dbReference type="EMBL" id="JAW16187.1"/>
    </source>
</evidence>
<keyword evidence="1" id="KW-0472">Membrane</keyword>
<keyword evidence="1" id="KW-1133">Transmembrane helix</keyword>
<sequence length="69" mass="8634">MKRFVLYLCFSYSFFLFIVLIFIDLVHKRCFRNQFQIFDSKYFQWREEKVSSTVQPITYNLYNSYFSVK</sequence>